<sequence>MEKEKREQESCTSCAYRKDWYCPVAGDRVKREGHCSEYEKSEIAKEK</sequence>
<accession>A0A174UGN4</accession>
<evidence type="ECO:0000313" key="1">
    <source>
        <dbReference type="EMBL" id="CUQ21503.1"/>
    </source>
</evidence>
<evidence type="ECO:0000313" key="2">
    <source>
        <dbReference type="Proteomes" id="UP000095712"/>
    </source>
</evidence>
<name>A0A174UGN4_9FIRM</name>
<dbReference type="RefSeq" id="WP_008399592.1">
    <property type="nucleotide sequence ID" value="NZ_CZAW01000116.1"/>
</dbReference>
<organism evidence="1 2">
    <name type="scientific">Blautia wexlerae</name>
    <dbReference type="NCBI Taxonomy" id="418240"/>
    <lineage>
        <taxon>Bacteria</taxon>
        <taxon>Bacillati</taxon>
        <taxon>Bacillota</taxon>
        <taxon>Clostridia</taxon>
        <taxon>Lachnospirales</taxon>
        <taxon>Lachnospiraceae</taxon>
        <taxon>Blautia</taxon>
    </lineage>
</organism>
<dbReference type="AlphaFoldDB" id="A0A174UGN4"/>
<dbReference type="GeneID" id="96230537"/>
<dbReference type="EMBL" id="CZAW01000116">
    <property type="protein sequence ID" value="CUQ21503.1"/>
    <property type="molecule type" value="Genomic_DNA"/>
</dbReference>
<dbReference type="Proteomes" id="UP000095712">
    <property type="component" value="Unassembled WGS sequence"/>
</dbReference>
<protein>
    <submittedName>
        <fullName evidence="1">Uncharacterized protein</fullName>
    </submittedName>
</protein>
<gene>
    <name evidence="1" type="ORF">ERS852523_04410</name>
</gene>
<proteinExistence type="predicted"/>
<dbReference type="OrthoDB" id="2084697at2"/>
<reference evidence="1 2" key="1">
    <citation type="submission" date="2015-09" db="EMBL/GenBank/DDBJ databases">
        <authorList>
            <consortium name="Pathogen Informatics"/>
        </authorList>
    </citation>
    <scope>NUCLEOTIDE SEQUENCE [LARGE SCALE GENOMIC DNA]</scope>
    <source>
        <strain evidence="1 2">2789STDY5834911</strain>
    </source>
</reference>